<dbReference type="EMBL" id="CAJVPY010001525">
    <property type="protein sequence ID" value="CAG8525583.1"/>
    <property type="molecule type" value="Genomic_DNA"/>
</dbReference>
<accession>A0A9N9AAB0</accession>
<proteinExistence type="predicted"/>
<comment type="caution">
    <text evidence="1">The sequence shown here is derived from an EMBL/GenBank/DDBJ whole genome shotgun (WGS) entry which is preliminary data.</text>
</comment>
<protein>
    <submittedName>
        <fullName evidence="1">15276_t:CDS:1</fullName>
    </submittedName>
</protein>
<sequence>MEVPNMFVDTWYLCGYQTPLLASGASGGTKHVYWCPVPLEGNQTRVFNNLTNKDIDYPQFPENNK</sequence>
<keyword evidence="2" id="KW-1185">Reference proteome</keyword>
<evidence type="ECO:0000313" key="2">
    <source>
        <dbReference type="Proteomes" id="UP000789405"/>
    </source>
</evidence>
<dbReference type="Proteomes" id="UP000789405">
    <property type="component" value="Unassembled WGS sequence"/>
</dbReference>
<evidence type="ECO:0000313" key="1">
    <source>
        <dbReference type="EMBL" id="CAG8525583.1"/>
    </source>
</evidence>
<reference evidence="1" key="1">
    <citation type="submission" date="2021-06" db="EMBL/GenBank/DDBJ databases">
        <authorList>
            <person name="Kallberg Y."/>
            <person name="Tangrot J."/>
            <person name="Rosling A."/>
        </authorList>
    </citation>
    <scope>NUCLEOTIDE SEQUENCE</scope>
    <source>
        <strain evidence="1">MA453B</strain>
    </source>
</reference>
<dbReference type="AlphaFoldDB" id="A0A9N9AAB0"/>
<name>A0A9N9AAB0_9GLOM</name>
<organism evidence="1 2">
    <name type="scientific">Dentiscutata erythropus</name>
    <dbReference type="NCBI Taxonomy" id="1348616"/>
    <lineage>
        <taxon>Eukaryota</taxon>
        <taxon>Fungi</taxon>
        <taxon>Fungi incertae sedis</taxon>
        <taxon>Mucoromycota</taxon>
        <taxon>Glomeromycotina</taxon>
        <taxon>Glomeromycetes</taxon>
        <taxon>Diversisporales</taxon>
        <taxon>Gigasporaceae</taxon>
        <taxon>Dentiscutata</taxon>
    </lineage>
</organism>
<gene>
    <name evidence="1" type="ORF">DERYTH_LOCUS4090</name>
</gene>